<feature type="signal peptide" evidence="6">
    <location>
        <begin position="1"/>
        <end position="24"/>
    </location>
</feature>
<protein>
    <recommendedName>
        <fullName evidence="7">NlpC/P60 domain-containing protein</fullName>
    </recommendedName>
</protein>
<feature type="domain" description="NlpC/P60" evidence="7">
    <location>
        <begin position="311"/>
        <end position="435"/>
    </location>
</feature>
<dbReference type="OrthoDB" id="9808890at2"/>
<reference evidence="8 9" key="1">
    <citation type="submission" date="2014-07" db="EMBL/GenBank/DDBJ databases">
        <authorList>
            <person name="McCorrison J."/>
            <person name="Sanka R."/>
            <person name="Torralba M."/>
            <person name="Gillis M."/>
            <person name="Haft D.H."/>
            <person name="Methe B."/>
            <person name="Sutton G."/>
            <person name="Nelson K.E."/>
        </authorList>
    </citation>
    <scope>NUCLEOTIDE SEQUENCE [LARGE SCALE GENOMIC DNA]</scope>
    <source>
        <strain evidence="8 9">S7-1-13</strain>
    </source>
</reference>
<dbReference type="eggNOG" id="COG3103">
    <property type="taxonomic scope" value="Bacteria"/>
</dbReference>
<dbReference type="GO" id="GO:0006508">
    <property type="term" value="P:proteolysis"/>
    <property type="evidence" value="ECO:0007669"/>
    <property type="project" value="UniProtKB-KW"/>
</dbReference>
<accession>A0A095WZK1</accession>
<dbReference type="SUPFAM" id="SSF54001">
    <property type="entry name" value="Cysteine proteinases"/>
    <property type="match status" value="1"/>
</dbReference>
<comment type="similarity">
    <text evidence="1">Belongs to the peptidase C40 family.</text>
</comment>
<dbReference type="AlphaFoldDB" id="A0A095WZK1"/>
<feature type="coiled-coil region" evidence="5">
    <location>
        <begin position="238"/>
        <end position="301"/>
    </location>
</feature>
<dbReference type="GO" id="GO:0008234">
    <property type="term" value="F:cysteine-type peptidase activity"/>
    <property type="evidence" value="ECO:0007669"/>
    <property type="project" value="UniProtKB-KW"/>
</dbReference>
<dbReference type="PROSITE" id="PS51935">
    <property type="entry name" value="NLPC_P60"/>
    <property type="match status" value="1"/>
</dbReference>
<evidence type="ECO:0000256" key="6">
    <source>
        <dbReference type="SAM" id="SignalP"/>
    </source>
</evidence>
<comment type="caution">
    <text evidence="8">The sequence shown here is derived from an EMBL/GenBank/DDBJ whole genome shotgun (WGS) entry which is preliminary data.</text>
</comment>
<organism evidence="8 9">
    <name type="scientific">Anaerococcus lactolyticus S7-1-13</name>
    <dbReference type="NCBI Taxonomy" id="1284686"/>
    <lineage>
        <taxon>Bacteria</taxon>
        <taxon>Bacillati</taxon>
        <taxon>Bacillota</taxon>
        <taxon>Tissierellia</taxon>
        <taxon>Tissierellales</taxon>
        <taxon>Peptoniphilaceae</taxon>
        <taxon>Anaerococcus</taxon>
    </lineage>
</organism>
<dbReference type="eggNOG" id="COG0791">
    <property type="taxonomic scope" value="Bacteria"/>
</dbReference>
<dbReference type="PANTHER" id="PTHR47053">
    <property type="entry name" value="MUREIN DD-ENDOPEPTIDASE MEPH-RELATED"/>
    <property type="match status" value="1"/>
</dbReference>
<dbReference type="RefSeq" id="WP_037328583.1">
    <property type="nucleotide sequence ID" value="NZ_JRMW01000041.1"/>
</dbReference>
<proteinExistence type="inferred from homology"/>
<evidence type="ECO:0000256" key="5">
    <source>
        <dbReference type="SAM" id="Coils"/>
    </source>
</evidence>
<keyword evidence="3" id="KW-0378">Hydrolase</keyword>
<dbReference type="PANTHER" id="PTHR47053:SF1">
    <property type="entry name" value="MUREIN DD-ENDOPEPTIDASE MEPH-RELATED"/>
    <property type="match status" value="1"/>
</dbReference>
<dbReference type="InterPro" id="IPR038765">
    <property type="entry name" value="Papain-like_cys_pep_sf"/>
</dbReference>
<evidence type="ECO:0000259" key="7">
    <source>
        <dbReference type="PROSITE" id="PS51935"/>
    </source>
</evidence>
<keyword evidence="4" id="KW-0788">Thiol protease</keyword>
<name>A0A095WZK1_9FIRM</name>
<gene>
    <name evidence="8" type="ORF">HMPREF1630_08120</name>
</gene>
<dbReference type="Pfam" id="PF00877">
    <property type="entry name" value="NLPC_P60"/>
    <property type="match status" value="1"/>
</dbReference>
<sequence length="435" mass="47176">MSKKNIGAALTVIAASAAVATAYATTVTDLENDKHTNSLITEENKEVDSSYSFVKSNYTKEVKNTKIAGSKRNSKKASQEIKKDIIIEKTAKTLVKPQIEKAQEVVAYNKQDLDGVVKYDSKNLDDLIEEKAQAEVKDVVSYDNKKIDDATTYQETTEQAQASPKAVAKEAPVISNKFVNTPSLYIRASKDATSTSNIVRTIKAGDKLVGHAEGNWFVTNEGYVSVDYLTNYYPQDLVNKINAEQEAKRAEAEAIKAKEAKAAEEARLAEEARKAEEARAKEAQKQQVKQTVKQVEKVVQQQAVSTNAQAGQGGQGAVNVASQFVGSAYVWGASDPNVGFDCSGLTSYAYKQVGVNLPHSSQAQFNNGYAVDTNNLKPGDLVFFSFGGGGIDHVGMITGSDGSFIHASTPQTGVRYDNIFNGSFQTAFRGARRIY</sequence>
<keyword evidence="6" id="KW-0732">Signal</keyword>
<evidence type="ECO:0000313" key="9">
    <source>
        <dbReference type="Proteomes" id="UP000029579"/>
    </source>
</evidence>
<dbReference type="Gene3D" id="3.90.1720.10">
    <property type="entry name" value="endopeptidase domain like (from Nostoc punctiforme)"/>
    <property type="match status" value="1"/>
</dbReference>
<evidence type="ECO:0000313" key="8">
    <source>
        <dbReference type="EMBL" id="KGF03235.1"/>
    </source>
</evidence>
<evidence type="ECO:0000256" key="4">
    <source>
        <dbReference type="ARBA" id="ARBA00022807"/>
    </source>
</evidence>
<evidence type="ECO:0000256" key="1">
    <source>
        <dbReference type="ARBA" id="ARBA00007074"/>
    </source>
</evidence>
<dbReference type="InterPro" id="IPR000064">
    <property type="entry name" value="NLP_P60_dom"/>
</dbReference>
<dbReference type="InterPro" id="IPR051202">
    <property type="entry name" value="Peptidase_C40"/>
</dbReference>
<keyword evidence="2" id="KW-0645">Protease</keyword>
<evidence type="ECO:0000256" key="2">
    <source>
        <dbReference type="ARBA" id="ARBA00022670"/>
    </source>
</evidence>
<dbReference type="EMBL" id="JRMW01000041">
    <property type="protein sequence ID" value="KGF03235.1"/>
    <property type="molecule type" value="Genomic_DNA"/>
</dbReference>
<feature type="chain" id="PRO_5001913047" description="NlpC/P60 domain-containing protein" evidence="6">
    <location>
        <begin position="25"/>
        <end position="435"/>
    </location>
</feature>
<keyword evidence="5" id="KW-0175">Coiled coil</keyword>
<evidence type="ECO:0000256" key="3">
    <source>
        <dbReference type="ARBA" id="ARBA00022801"/>
    </source>
</evidence>
<dbReference type="Proteomes" id="UP000029579">
    <property type="component" value="Unassembled WGS sequence"/>
</dbReference>